<sequence length="217" mass="25607">MKLKKIFNSNSKVDLSVIEEAIAELFDVDKNDFDFRILITKNFDHANYSNLNYRQYFQCNRGERIAFGSELNNLISKLTSDEKSIVFSLYYNLKDDYFTMNPGDEFQFNLGKVYLEFKKGKLNSLAYKLSKNDSNLKEIMREELSNSLSDFINKAKNKQFSFKNFIYKEVPLSFVSEDSILKGVEKYRLEEIFKLSEKMDEEAKSLFFEIISKKFKL</sequence>
<gene>
    <name evidence="1" type="ORF">HXM94_00080</name>
</gene>
<evidence type="ECO:0000313" key="1">
    <source>
        <dbReference type="EMBL" id="MBF1306186.1"/>
    </source>
</evidence>
<dbReference type="EMBL" id="JABZRE010000001">
    <property type="protein sequence ID" value="MBF1306186.1"/>
    <property type="molecule type" value="Genomic_DNA"/>
</dbReference>
<organism evidence="1 2">
    <name type="scientific">Parvimonas micra</name>
    <dbReference type="NCBI Taxonomy" id="33033"/>
    <lineage>
        <taxon>Bacteria</taxon>
        <taxon>Bacillati</taxon>
        <taxon>Bacillota</taxon>
        <taxon>Tissierellia</taxon>
        <taxon>Tissierellales</taxon>
        <taxon>Peptoniphilaceae</taxon>
        <taxon>Parvimonas</taxon>
    </lineage>
</organism>
<name>A0A930H2W3_9FIRM</name>
<protein>
    <submittedName>
        <fullName evidence="1">Uncharacterized protein</fullName>
    </submittedName>
</protein>
<evidence type="ECO:0000313" key="2">
    <source>
        <dbReference type="Proteomes" id="UP000758611"/>
    </source>
</evidence>
<accession>A0A930H2W3</accession>
<dbReference type="AlphaFoldDB" id="A0A930H2W3"/>
<comment type="caution">
    <text evidence="1">The sequence shown here is derived from an EMBL/GenBank/DDBJ whole genome shotgun (WGS) entry which is preliminary data.</text>
</comment>
<dbReference type="Proteomes" id="UP000758611">
    <property type="component" value="Unassembled WGS sequence"/>
</dbReference>
<proteinExistence type="predicted"/>
<reference evidence="1" key="1">
    <citation type="submission" date="2020-04" db="EMBL/GenBank/DDBJ databases">
        <title>Deep metagenomics examines the oral microbiome during advanced dental caries in children, revealing novel taxa and co-occurrences with host molecules.</title>
        <authorList>
            <person name="Baker J.L."/>
            <person name="Morton J.T."/>
            <person name="Dinis M."/>
            <person name="Alvarez R."/>
            <person name="Tran N.C."/>
            <person name="Knight R."/>
            <person name="Edlund A."/>
        </authorList>
    </citation>
    <scope>NUCLEOTIDE SEQUENCE</scope>
    <source>
        <strain evidence="1">JCVI_23_bin.11</strain>
    </source>
</reference>
<dbReference type="RefSeq" id="WP_278476578.1">
    <property type="nucleotide sequence ID" value="NZ_JABZRE010000001.1"/>
</dbReference>